<proteinExistence type="predicted"/>
<dbReference type="SUPFAM" id="SSF52467">
    <property type="entry name" value="DHS-like NAD/FAD-binding domain"/>
    <property type="match status" value="1"/>
</dbReference>
<dbReference type="InterPro" id="IPR003000">
    <property type="entry name" value="Sirtuin"/>
</dbReference>
<dbReference type="Proteomes" id="UP001470230">
    <property type="component" value="Unassembled WGS sequence"/>
</dbReference>
<evidence type="ECO:0000256" key="3">
    <source>
        <dbReference type="ARBA" id="ARBA00022723"/>
    </source>
</evidence>
<feature type="binding site" evidence="6">
    <location>
        <position position="172"/>
    </location>
    <ligand>
        <name>Zn(2+)</name>
        <dbReference type="ChEBI" id="CHEBI:29105"/>
    </ligand>
</feature>
<accession>A0ABR2KYX0</accession>
<keyword evidence="9" id="KW-1185">Reference proteome</keyword>
<keyword evidence="2" id="KW-0808">Transferase</keyword>
<dbReference type="Pfam" id="PF02146">
    <property type="entry name" value="SIR2"/>
    <property type="match status" value="1"/>
</dbReference>
<keyword evidence="3 6" id="KW-0479">Metal-binding</keyword>
<evidence type="ECO:0000256" key="4">
    <source>
        <dbReference type="ARBA" id="ARBA00022833"/>
    </source>
</evidence>
<sequence>MDELVKILSSGEVHKVVVLVGAGISVASGIPDFRSPKVGLYASIKDTATLHNKSATFVFQMEVFMKDPRPFWWIFCKMWPKTAQALPTPFHFFIKLLDYNNLLLRCYSQNVDGLEKLAGLSSEKVINAHGVMDICHCLDCGQEYPISFCMKQVMKNINDPNTSIEDTVVPICIKCKSNHIKPDMVFFHEYLPNLFFEQYPIDLNEADLLIVAGTSLEVYPFASLPKKVNPNTKRFVITNRPKNLSMFKFKSQRDWLIEGDCQEIVEQICFKLGWSNELNSMIKNRVTIGTQWIKEENETSSTKSTT</sequence>
<feature type="binding site" evidence="6">
    <location>
        <position position="140"/>
    </location>
    <ligand>
        <name>Zn(2+)</name>
        <dbReference type="ChEBI" id="CHEBI:29105"/>
    </ligand>
</feature>
<evidence type="ECO:0000256" key="2">
    <source>
        <dbReference type="ARBA" id="ARBA00022679"/>
    </source>
</evidence>
<evidence type="ECO:0000256" key="1">
    <source>
        <dbReference type="ARBA" id="ARBA00001947"/>
    </source>
</evidence>
<name>A0ABR2KYX0_9EUKA</name>
<evidence type="ECO:0000313" key="8">
    <source>
        <dbReference type="EMBL" id="KAK8896324.1"/>
    </source>
</evidence>
<gene>
    <name evidence="8" type="ORF">M9Y10_014222</name>
</gene>
<evidence type="ECO:0000313" key="9">
    <source>
        <dbReference type="Proteomes" id="UP001470230"/>
    </source>
</evidence>
<dbReference type="EMBL" id="JAPFFF010000002">
    <property type="protein sequence ID" value="KAK8896324.1"/>
    <property type="molecule type" value="Genomic_DNA"/>
</dbReference>
<protein>
    <recommendedName>
        <fullName evidence="7">Deacetylase sirtuin-type domain-containing protein</fullName>
    </recommendedName>
</protein>
<dbReference type="Gene3D" id="3.30.1600.10">
    <property type="entry name" value="SIR2/SIRT2 'Small Domain"/>
    <property type="match status" value="1"/>
</dbReference>
<feature type="domain" description="Deacetylase sirtuin-type" evidence="7">
    <location>
        <begin position="1"/>
        <end position="275"/>
    </location>
</feature>
<dbReference type="InterPro" id="IPR050134">
    <property type="entry name" value="NAD-dep_sirtuin_deacylases"/>
</dbReference>
<feature type="binding site" evidence="6">
    <location>
        <position position="137"/>
    </location>
    <ligand>
        <name>Zn(2+)</name>
        <dbReference type="ChEBI" id="CHEBI:29105"/>
    </ligand>
</feature>
<feature type="active site" description="Proton acceptor" evidence="6">
    <location>
        <position position="129"/>
    </location>
</feature>
<feature type="binding site" evidence="6">
    <location>
        <position position="175"/>
    </location>
    <ligand>
        <name>Zn(2+)</name>
        <dbReference type="ChEBI" id="CHEBI:29105"/>
    </ligand>
</feature>
<dbReference type="InterPro" id="IPR026591">
    <property type="entry name" value="Sirtuin_cat_small_dom_sf"/>
</dbReference>
<organism evidence="8 9">
    <name type="scientific">Tritrichomonas musculus</name>
    <dbReference type="NCBI Taxonomy" id="1915356"/>
    <lineage>
        <taxon>Eukaryota</taxon>
        <taxon>Metamonada</taxon>
        <taxon>Parabasalia</taxon>
        <taxon>Tritrichomonadida</taxon>
        <taxon>Tritrichomonadidae</taxon>
        <taxon>Tritrichomonas</taxon>
    </lineage>
</organism>
<dbReference type="PANTHER" id="PTHR11085">
    <property type="entry name" value="NAD-DEPENDENT PROTEIN DEACYLASE SIRTUIN-5, MITOCHONDRIAL-RELATED"/>
    <property type="match status" value="1"/>
</dbReference>
<dbReference type="PANTHER" id="PTHR11085:SF6">
    <property type="entry name" value="NAD-DEPENDENT PROTEIN DEACETYLASE SIRTUIN-2"/>
    <property type="match status" value="1"/>
</dbReference>
<evidence type="ECO:0000256" key="6">
    <source>
        <dbReference type="PROSITE-ProRule" id="PRU00236"/>
    </source>
</evidence>
<dbReference type="Gene3D" id="3.40.50.1220">
    <property type="entry name" value="TPP-binding domain"/>
    <property type="match status" value="1"/>
</dbReference>
<dbReference type="InterPro" id="IPR026590">
    <property type="entry name" value="Ssirtuin_cat_dom"/>
</dbReference>
<dbReference type="PROSITE" id="PS50305">
    <property type="entry name" value="SIRTUIN"/>
    <property type="match status" value="1"/>
</dbReference>
<keyword evidence="4 6" id="KW-0862">Zinc</keyword>
<comment type="cofactor">
    <cofactor evidence="1">
        <name>Zn(2+)</name>
        <dbReference type="ChEBI" id="CHEBI:29105"/>
    </cofactor>
</comment>
<reference evidence="8 9" key="1">
    <citation type="submission" date="2024-04" db="EMBL/GenBank/DDBJ databases">
        <title>Tritrichomonas musculus Genome.</title>
        <authorList>
            <person name="Alves-Ferreira E."/>
            <person name="Grigg M."/>
            <person name="Lorenzi H."/>
            <person name="Galac M."/>
        </authorList>
    </citation>
    <scope>NUCLEOTIDE SEQUENCE [LARGE SCALE GENOMIC DNA]</scope>
    <source>
        <strain evidence="8 9">EAF2021</strain>
    </source>
</reference>
<keyword evidence="5" id="KW-0520">NAD</keyword>
<comment type="caution">
    <text evidence="8">The sequence shown here is derived from an EMBL/GenBank/DDBJ whole genome shotgun (WGS) entry which is preliminary data.</text>
</comment>
<evidence type="ECO:0000256" key="5">
    <source>
        <dbReference type="ARBA" id="ARBA00023027"/>
    </source>
</evidence>
<dbReference type="InterPro" id="IPR029035">
    <property type="entry name" value="DHS-like_NAD/FAD-binding_dom"/>
</dbReference>
<evidence type="ECO:0000259" key="7">
    <source>
        <dbReference type="PROSITE" id="PS50305"/>
    </source>
</evidence>